<organism evidence="1 2">
    <name type="scientific">Flavobacterium gilvum</name>
    <dbReference type="NCBI Taxonomy" id="1492737"/>
    <lineage>
        <taxon>Bacteria</taxon>
        <taxon>Pseudomonadati</taxon>
        <taxon>Bacteroidota</taxon>
        <taxon>Flavobacteriia</taxon>
        <taxon>Flavobacteriales</taxon>
        <taxon>Flavobacteriaceae</taxon>
        <taxon>Flavobacterium</taxon>
    </lineage>
</organism>
<protein>
    <submittedName>
        <fullName evidence="1">Uncharacterized protein</fullName>
    </submittedName>
</protein>
<gene>
    <name evidence="1" type="ORF">EM308_03915</name>
</gene>
<evidence type="ECO:0000313" key="1">
    <source>
        <dbReference type="EMBL" id="AOW08711.1"/>
    </source>
</evidence>
<evidence type="ECO:0000313" key="2">
    <source>
        <dbReference type="Proteomes" id="UP000175968"/>
    </source>
</evidence>
<dbReference type="AlphaFoldDB" id="A0AAC9N4S9"/>
<proteinExistence type="predicted"/>
<dbReference type="Proteomes" id="UP000175968">
    <property type="component" value="Chromosome"/>
</dbReference>
<reference evidence="1 2" key="1">
    <citation type="submission" date="2016-10" db="EMBL/GenBank/DDBJ databases">
        <title>Flavobacterium gilvum sp. nov., isolated from stream water.</title>
        <authorList>
            <person name="Shin S.-K."/>
            <person name="Cho Y.-J."/>
            <person name="Yi H."/>
        </authorList>
    </citation>
    <scope>NUCLEOTIDE SEQUENCE [LARGE SCALE GENOMIC DNA]</scope>
    <source>
        <strain evidence="1 2">EM1308</strain>
    </source>
</reference>
<accession>A0AAC9N4S9</accession>
<name>A0AAC9N4S9_9FLAO</name>
<dbReference type="KEGG" id="fgl:EM308_03915"/>
<dbReference type="RefSeq" id="WP_035635981.1">
    <property type="nucleotide sequence ID" value="NZ_CP017479.1"/>
</dbReference>
<keyword evidence="2" id="KW-1185">Reference proteome</keyword>
<sequence length="59" mass="7016">MKKIRIHPEMKTQISKEFKVTMQTVSMSLKYFFDSDKAKAIRKRALGLLQQEIDQNKEE</sequence>
<dbReference type="EMBL" id="CP017479">
    <property type="protein sequence ID" value="AOW08711.1"/>
    <property type="molecule type" value="Genomic_DNA"/>
</dbReference>